<proteinExistence type="inferred from homology"/>
<dbReference type="GO" id="GO:0004316">
    <property type="term" value="F:3-oxoacyl-[acyl-carrier-protein] reductase (NADPH) activity"/>
    <property type="evidence" value="ECO:0007669"/>
    <property type="project" value="UniProtKB-EC"/>
</dbReference>
<organism evidence="4 5">
    <name type="scientific">Paramarasmius palmivorus</name>
    <dbReference type="NCBI Taxonomy" id="297713"/>
    <lineage>
        <taxon>Eukaryota</taxon>
        <taxon>Fungi</taxon>
        <taxon>Dikarya</taxon>
        <taxon>Basidiomycota</taxon>
        <taxon>Agaricomycotina</taxon>
        <taxon>Agaricomycetes</taxon>
        <taxon>Agaricomycetidae</taxon>
        <taxon>Agaricales</taxon>
        <taxon>Marasmiineae</taxon>
        <taxon>Marasmiaceae</taxon>
        <taxon>Paramarasmius</taxon>
    </lineage>
</organism>
<dbReference type="Gene3D" id="3.40.50.720">
    <property type="entry name" value="NAD(P)-binding Rossmann-like Domain"/>
    <property type="match status" value="1"/>
</dbReference>
<dbReference type="AlphaFoldDB" id="A0AAW0C6X0"/>
<dbReference type="EC" id="1.1.1.100" evidence="2"/>
<keyword evidence="5" id="KW-1185">Reference proteome</keyword>
<gene>
    <name evidence="4" type="ORF">VNI00_012269</name>
</gene>
<comment type="catalytic activity">
    <reaction evidence="3">
        <text>a (3R)-hydroxyacyl-[ACP] + NADP(+) = a 3-oxoacyl-[ACP] + NADPH + H(+)</text>
        <dbReference type="Rhea" id="RHEA:17397"/>
        <dbReference type="Rhea" id="RHEA-COMP:9916"/>
        <dbReference type="Rhea" id="RHEA-COMP:9945"/>
        <dbReference type="ChEBI" id="CHEBI:15378"/>
        <dbReference type="ChEBI" id="CHEBI:57783"/>
        <dbReference type="ChEBI" id="CHEBI:58349"/>
        <dbReference type="ChEBI" id="CHEBI:78776"/>
        <dbReference type="ChEBI" id="CHEBI:78827"/>
        <dbReference type="EC" id="1.1.1.100"/>
    </reaction>
</comment>
<evidence type="ECO:0000313" key="5">
    <source>
        <dbReference type="Proteomes" id="UP001383192"/>
    </source>
</evidence>
<reference evidence="4 5" key="1">
    <citation type="submission" date="2024-01" db="EMBL/GenBank/DDBJ databases">
        <title>A draft genome for a cacao thread blight-causing isolate of Paramarasmius palmivorus.</title>
        <authorList>
            <person name="Baruah I.K."/>
            <person name="Bukari Y."/>
            <person name="Amoako-Attah I."/>
            <person name="Meinhardt L.W."/>
            <person name="Bailey B.A."/>
            <person name="Cohen S.P."/>
        </authorList>
    </citation>
    <scope>NUCLEOTIDE SEQUENCE [LARGE SCALE GENOMIC DNA]</scope>
    <source>
        <strain evidence="4 5">GH-12</strain>
    </source>
</reference>
<evidence type="ECO:0000313" key="4">
    <source>
        <dbReference type="EMBL" id="KAK7034627.1"/>
    </source>
</evidence>
<protein>
    <recommendedName>
        <fullName evidence="2">3-oxoacyl-[acyl-carrier-protein] reductase</fullName>
        <ecNumber evidence="2">1.1.1.100</ecNumber>
    </recommendedName>
</protein>
<dbReference type="InterPro" id="IPR036291">
    <property type="entry name" value="NAD(P)-bd_dom_sf"/>
</dbReference>
<accession>A0AAW0C6X0</accession>
<name>A0AAW0C6X0_9AGAR</name>
<dbReference type="EMBL" id="JAYKXP010000056">
    <property type="protein sequence ID" value="KAK7034627.1"/>
    <property type="molecule type" value="Genomic_DNA"/>
</dbReference>
<comment type="similarity">
    <text evidence="1">Belongs to the short-chain dehydrogenases/reductases (SDR) family.</text>
</comment>
<dbReference type="Proteomes" id="UP001383192">
    <property type="component" value="Unassembled WGS sequence"/>
</dbReference>
<dbReference type="InterPro" id="IPR050259">
    <property type="entry name" value="SDR"/>
</dbReference>
<dbReference type="Pfam" id="PF00106">
    <property type="entry name" value="adh_short"/>
    <property type="match status" value="1"/>
</dbReference>
<dbReference type="PANTHER" id="PTHR42879">
    <property type="entry name" value="3-OXOACYL-(ACYL-CARRIER-PROTEIN) REDUCTASE"/>
    <property type="match status" value="1"/>
</dbReference>
<evidence type="ECO:0000256" key="1">
    <source>
        <dbReference type="ARBA" id="ARBA00006484"/>
    </source>
</evidence>
<dbReference type="SUPFAM" id="SSF51735">
    <property type="entry name" value="NAD(P)-binding Rossmann-fold domains"/>
    <property type="match status" value="1"/>
</dbReference>
<dbReference type="InterPro" id="IPR002347">
    <property type="entry name" value="SDR_fam"/>
</dbReference>
<sequence>MLRRVALITGAAQGIGKAIALRLANEGFDIAINDIRAKSGQLGSVAETIMGLGRRVDVVPADVSVEKDVQGMIGETVEKLGSLDVVSVVDPSRTYSSHMPDGGKRRDCHGGIGDIQLVHVL</sequence>
<evidence type="ECO:0000256" key="2">
    <source>
        <dbReference type="ARBA" id="ARBA00012948"/>
    </source>
</evidence>
<evidence type="ECO:0000256" key="3">
    <source>
        <dbReference type="ARBA" id="ARBA00048508"/>
    </source>
</evidence>
<comment type="caution">
    <text evidence="4">The sequence shown here is derived from an EMBL/GenBank/DDBJ whole genome shotgun (WGS) entry which is preliminary data.</text>
</comment>